<comment type="caution">
    <text evidence="2">The sequence shown here is derived from an EMBL/GenBank/DDBJ whole genome shotgun (WGS) entry which is preliminary data.</text>
</comment>
<proteinExistence type="predicted"/>
<dbReference type="EMBL" id="JAAVLX010000015">
    <property type="protein sequence ID" value="NOJ44297.1"/>
    <property type="molecule type" value="Genomic_DNA"/>
</dbReference>
<dbReference type="RefSeq" id="WP_171583489.1">
    <property type="nucleotide sequence ID" value="NZ_JAAVLX010000015.1"/>
</dbReference>
<dbReference type="Proteomes" id="UP000544122">
    <property type="component" value="Unassembled WGS sequence"/>
</dbReference>
<protein>
    <submittedName>
        <fullName evidence="2">Uncharacterized protein</fullName>
    </submittedName>
</protein>
<evidence type="ECO:0000256" key="1">
    <source>
        <dbReference type="SAM" id="Coils"/>
    </source>
</evidence>
<sequence>MSDDPIEALRRRIAELDQLARQLNQSGLDNARAQLLLARKRAELEDFINRGRQCQDRSDGMIPAQITRRG</sequence>
<keyword evidence="3" id="KW-1185">Reference proteome</keyword>
<evidence type="ECO:0000313" key="3">
    <source>
        <dbReference type="Proteomes" id="UP000544122"/>
    </source>
</evidence>
<reference evidence="2 3" key="1">
    <citation type="submission" date="2020-03" db="EMBL/GenBank/DDBJ databases">
        <title>Bradyrhizobium diversity isolated from nodules of Indigofera sp.</title>
        <authorList>
            <person name="Klepa M."/>
            <person name="Helene L."/>
            <person name="Hungria M."/>
        </authorList>
    </citation>
    <scope>NUCLEOTIDE SEQUENCE [LARGE SCALE GENOMIC DNA]</scope>
    <source>
        <strain evidence="2 3">WSM 1791</strain>
    </source>
</reference>
<gene>
    <name evidence="2" type="ORF">HCN58_32930</name>
</gene>
<organism evidence="2 3">
    <name type="scientific">Bradyrhizobium australiense</name>
    <dbReference type="NCBI Taxonomy" id="2721161"/>
    <lineage>
        <taxon>Bacteria</taxon>
        <taxon>Pseudomonadati</taxon>
        <taxon>Pseudomonadota</taxon>
        <taxon>Alphaproteobacteria</taxon>
        <taxon>Hyphomicrobiales</taxon>
        <taxon>Nitrobacteraceae</taxon>
        <taxon>Bradyrhizobium</taxon>
    </lineage>
</organism>
<dbReference type="AlphaFoldDB" id="A0A7Y4LZ53"/>
<name>A0A7Y4LZ53_9BRAD</name>
<keyword evidence="1" id="KW-0175">Coiled coil</keyword>
<evidence type="ECO:0000313" key="2">
    <source>
        <dbReference type="EMBL" id="NOJ44297.1"/>
    </source>
</evidence>
<feature type="coiled-coil region" evidence="1">
    <location>
        <begin position="6"/>
        <end position="50"/>
    </location>
</feature>
<accession>A0A7Y4LZ53</accession>